<dbReference type="HOGENOM" id="CLU_1777367_0_0_1"/>
<proteinExistence type="predicted"/>
<dbReference type="EMBL" id="JH795863">
    <property type="protein sequence ID" value="EJU01962.1"/>
    <property type="molecule type" value="Genomic_DNA"/>
</dbReference>
<sequence>MWAEIFASCLEPRTSYLKSRRNVTTVAQQPYDDAGISLLEFALLAQTAARLYPTLPTVGLPCRWTAHVLFRAMAALASQPLPAAYIGRIKGFDDRQVDLVVQETNRAMSEHRTRTDVERLECGMGVEKKVRERVMLIGLSSARRAA</sequence>
<gene>
    <name evidence="1" type="ORF">DACRYDRAFT_22381</name>
</gene>
<dbReference type="OrthoDB" id="3355638at2759"/>
<dbReference type="Proteomes" id="UP000030653">
    <property type="component" value="Unassembled WGS sequence"/>
</dbReference>
<dbReference type="RefSeq" id="XP_040628859.1">
    <property type="nucleotide sequence ID" value="XM_040772768.1"/>
</dbReference>
<protein>
    <submittedName>
        <fullName evidence="1">Uncharacterized protein</fullName>
    </submittedName>
</protein>
<dbReference type="GeneID" id="63687830"/>
<name>M5G7V1_DACPD</name>
<keyword evidence="2" id="KW-1185">Reference proteome</keyword>
<evidence type="ECO:0000313" key="2">
    <source>
        <dbReference type="Proteomes" id="UP000030653"/>
    </source>
</evidence>
<accession>M5G7V1</accession>
<reference evidence="1 2" key="1">
    <citation type="journal article" date="2012" name="Science">
        <title>The Paleozoic origin of enzymatic lignin decomposition reconstructed from 31 fungal genomes.</title>
        <authorList>
            <person name="Floudas D."/>
            <person name="Binder M."/>
            <person name="Riley R."/>
            <person name="Barry K."/>
            <person name="Blanchette R.A."/>
            <person name="Henrissat B."/>
            <person name="Martinez A.T."/>
            <person name="Otillar R."/>
            <person name="Spatafora J.W."/>
            <person name="Yadav J.S."/>
            <person name="Aerts A."/>
            <person name="Benoit I."/>
            <person name="Boyd A."/>
            <person name="Carlson A."/>
            <person name="Copeland A."/>
            <person name="Coutinho P.M."/>
            <person name="de Vries R.P."/>
            <person name="Ferreira P."/>
            <person name="Findley K."/>
            <person name="Foster B."/>
            <person name="Gaskell J."/>
            <person name="Glotzer D."/>
            <person name="Gorecki P."/>
            <person name="Heitman J."/>
            <person name="Hesse C."/>
            <person name="Hori C."/>
            <person name="Igarashi K."/>
            <person name="Jurgens J.A."/>
            <person name="Kallen N."/>
            <person name="Kersten P."/>
            <person name="Kohler A."/>
            <person name="Kuees U."/>
            <person name="Kumar T.K.A."/>
            <person name="Kuo A."/>
            <person name="LaButti K."/>
            <person name="Larrondo L.F."/>
            <person name="Lindquist E."/>
            <person name="Ling A."/>
            <person name="Lombard V."/>
            <person name="Lucas S."/>
            <person name="Lundell T."/>
            <person name="Martin R."/>
            <person name="McLaughlin D.J."/>
            <person name="Morgenstern I."/>
            <person name="Morin E."/>
            <person name="Murat C."/>
            <person name="Nagy L.G."/>
            <person name="Nolan M."/>
            <person name="Ohm R.A."/>
            <person name="Patyshakuliyeva A."/>
            <person name="Rokas A."/>
            <person name="Ruiz-Duenas F.J."/>
            <person name="Sabat G."/>
            <person name="Salamov A."/>
            <person name="Samejima M."/>
            <person name="Schmutz J."/>
            <person name="Slot J.C."/>
            <person name="St John F."/>
            <person name="Stenlid J."/>
            <person name="Sun H."/>
            <person name="Sun S."/>
            <person name="Syed K."/>
            <person name="Tsang A."/>
            <person name="Wiebenga A."/>
            <person name="Young D."/>
            <person name="Pisabarro A."/>
            <person name="Eastwood D.C."/>
            <person name="Martin F."/>
            <person name="Cullen D."/>
            <person name="Grigoriev I.V."/>
            <person name="Hibbett D.S."/>
        </authorList>
    </citation>
    <scope>NUCLEOTIDE SEQUENCE [LARGE SCALE GENOMIC DNA]</scope>
    <source>
        <strain evidence="1 2">DJM-731 SS1</strain>
    </source>
</reference>
<evidence type="ECO:0000313" key="1">
    <source>
        <dbReference type="EMBL" id="EJU01962.1"/>
    </source>
</evidence>
<organism evidence="1 2">
    <name type="scientific">Dacryopinax primogenitus (strain DJM 731)</name>
    <name type="common">Brown rot fungus</name>
    <dbReference type="NCBI Taxonomy" id="1858805"/>
    <lineage>
        <taxon>Eukaryota</taxon>
        <taxon>Fungi</taxon>
        <taxon>Dikarya</taxon>
        <taxon>Basidiomycota</taxon>
        <taxon>Agaricomycotina</taxon>
        <taxon>Dacrymycetes</taxon>
        <taxon>Dacrymycetales</taxon>
        <taxon>Dacrymycetaceae</taxon>
        <taxon>Dacryopinax</taxon>
    </lineage>
</organism>
<dbReference type="AlphaFoldDB" id="M5G7V1"/>